<evidence type="ECO:0000313" key="16">
    <source>
        <dbReference type="Ensembl" id="ENSEBUP00000002367.1"/>
    </source>
</evidence>
<keyword evidence="17" id="KW-1185">Reference proteome</keyword>
<evidence type="ECO:0000256" key="4">
    <source>
        <dbReference type="ARBA" id="ARBA00022490"/>
    </source>
</evidence>
<dbReference type="Proteomes" id="UP000694388">
    <property type="component" value="Unplaced"/>
</dbReference>
<dbReference type="AlphaFoldDB" id="A0A8C4N6K2"/>
<protein>
    <recommendedName>
        <fullName evidence="15">C2H2-type domain-containing protein</fullName>
    </recommendedName>
</protein>
<keyword evidence="10" id="KW-0238">DNA-binding</keyword>
<comment type="subcellular location">
    <subcellularLocation>
        <location evidence="2">Cytoplasm</location>
    </subcellularLocation>
    <subcellularLocation>
        <location evidence="1">Nucleus</location>
    </subcellularLocation>
</comment>
<keyword evidence="11" id="KW-0804">Transcription</keyword>
<name>A0A8C4N6K2_EPTBU</name>
<accession>A0A8C4N6K2</accession>
<dbReference type="GO" id="GO:0005634">
    <property type="term" value="C:nucleus"/>
    <property type="evidence" value="ECO:0007669"/>
    <property type="project" value="UniProtKB-SubCell"/>
</dbReference>
<evidence type="ECO:0000256" key="5">
    <source>
        <dbReference type="ARBA" id="ARBA00022723"/>
    </source>
</evidence>
<dbReference type="GO" id="GO:0000981">
    <property type="term" value="F:DNA-binding transcription factor activity, RNA polymerase II-specific"/>
    <property type="evidence" value="ECO:0007669"/>
    <property type="project" value="TreeGrafter"/>
</dbReference>
<evidence type="ECO:0000256" key="3">
    <source>
        <dbReference type="ARBA" id="ARBA00005682"/>
    </source>
</evidence>
<evidence type="ECO:0000259" key="15">
    <source>
        <dbReference type="PROSITE" id="PS50157"/>
    </source>
</evidence>
<dbReference type="InterPro" id="IPR036236">
    <property type="entry name" value="Znf_C2H2_sf"/>
</dbReference>
<dbReference type="PANTHER" id="PTHR23235">
    <property type="entry name" value="KRUEPPEL-LIKE TRANSCRIPTION FACTOR"/>
    <property type="match status" value="1"/>
</dbReference>
<keyword evidence="5" id="KW-0479">Metal-binding</keyword>
<dbReference type="OMA" id="SHETRDC"/>
<keyword evidence="9" id="KW-0805">Transcription regulation</keyword>
<keyword evidence="8" id="KW-0862">Zinc</keyword>
<feature type="domain" description="C2H2-type" evidence="15">
    <location>
        <begin position="342"/>
        <end position="371"/>
    </location>
</feature>
<evidence type="ECO:0000256" key="2">
    <source>
        <dbReference type="ARBA" id="ARBA00004496"/>
    </source>
</evidence>
<evidence type="ECO:0000256" key="1">
    <source>
        <dbReference type="ARBA" id="ARBA00004123"/>
    </source>
</evidence>
<reference evidence="16" key="1">
    <citation type="submission" date="2025-08" db="UniProtKB">
        <authorList>
            <consortium name="Ensembl"/>
        </authorList>
    </citation>
    <scope>IDENTIFICATION</scope>
</reference>
<feature type="domain" description="C2H2-type" evidence="15">
    <location>
        <begin position="372"/>
        <end position="399"/>
    </location>
</feature>
<evidence type="ECO:0000256" key="14">
    <source>
        <dbReference type="SAM" id="MobiDB-lite"/>
    </source>
</evidence>
<keyword evidence="12" id="KW-0539">Nucleus</keyword>
<comment type="similarity">
    <text evidence="3">Belongs to the EGR C2H2-type zinc-finger protein family.</text>
</comment>
<dbReference type="Pfam" id="PF00096">
    <property type="entry name" value="zf-C2H2"/>
    <property type="match status" value="3"/>
</dbReference>
<dbReference type="PROSITE" id="PS50157">
    <property type="entry name" value="ZINC_FINGER_C2H2_2"/>
    <property type="match status" value="3"/>
</dbReference>
<dbReference type="PANTHER" id="PTHR23235:SF60">
    <property type="entry name" value="STRIPE, ISOFORM D"/>
    <property type="match status" value="1"/>
</dbReference>
<evidence type="ECO:0000256" key="10">
    <source>
        <dbReference type="ARBA" id="ARBA00023125"/>
    </source>
</evidence>
<dbReference type="SMART" id="SM00355">
    <property type="entry name" value="ZnF_C2H2"/>
    <property type="match status" value="3"/>
</dbReference>
<dbReference type="PROSITE" id="PS00028">
    <property type="entry name" value="ZINC_FINGER_C2H2_1"/>
    <property type="match status" value="3"/>
</dbReference>
<dbReference type="GeneTree" id="ENSGT00940000165075"/>
<organism evidence="16 17">
    <name type="scientific">Eptatretus burgeri</name>
    <name type="common">Inshore hagfish</name>
    <dbReference type="NCBI Taxonomy" id="7764"/>
    <lineage>
        <taxon>Eukaryota</taxon>
        <taxon>Metazoa</taxon>
        <taxon>Chordata</taxon>
        <taxon>Craniata</taxon>
        <taxon>Vertebrata</taxon>
        <taxon>Cyclostomata</taxon>
        <taxon>Myxini</taxon>
        <taxon>Myxiniformes</taxon>
        <taxon>Myxinidae</taxon>
        <taxon>Eptatretinae</taxon>
        <taxon>Eptatretus</taxon>
    </lineage>
</organism>
<feature type="region of interest" description="Disordered" evidence="14">
    <location>
        <begin position="81"/>
        <end position="103"/>
    </location>
</feature>
<evidence type="ECO:0000256" key="7">
    <source>
        <dbReference type="ARBA" id="ARBA00022771"/>
    </source>
</evidence>
<evidence type="ECO:0000256" key="8">
    <source>
        <dbReference type="ARBA" id="ARBA00022833"/>
    </source>
</evidence>
<sequence length="452" mass="48483">MPSLTSQSIQRPRRCWQPACLLRCPDLRSRTRESSHLNRTGQNRCSSCSNISYNSSRCNSHLHKCSSSRCHRNLNMVQQCSSSSSSSNSSSSSSNRNSSNSKCNPSCSKYSCTLSQVSPSLQAPQAGSPTPCASPAQSSMGCNPVGSPVAPSDTELYASSAGTVAYGDIFPPPYYSSPATSSVSTTGSFTGLSDFPEAKVATDGIADTPPLVTDYALFESVCVPASFDPCKGPVTTAGGLTLTPLSAIKAFTDSNKTPVATYKPLSPYVPSQMPTQPSQATGPALLSAAALPTNGVPQPAPSLTSTATPAVMEGALILRPGCPKRKYPPARPCKTPPHERPYPCPAEGCDRRFSRSDELTRHLRIHTGQRPFACRICMRAFSRSDHLTTHVRTHTGEKPFACDVCGRRFARSDERKRHARVHFKQHPCTADKTFHLSPPTPSHETRDCCGPV</sequence>
<dbReference type="SUPFAM" id="SSF57667">
    <property type="entry name" value="beta-beta-alpha zinc fingers"/>
    <property type="match status" value="2"/>
</dbReference>
<dbReference type="FunFam" id="3.30.160.60:FF:000092">
    <property type="entry name" value="Early growth response protein 3"/>
    <property type="match status" value="1"/>
</dbReference>
<dbReference type="GO" id="GO:0008270">
    <property type="term" value="F:zinc ion binding"/>
    <property type="evidence" value="ECO:0007669"/>
    <property type="project" value="UniProtKB-KW"/>
</dbReference>
<evidence type="ECO:0000256" key="9">
    <source>
        <dbReference type="ARBA" id="ARBA00023015"/>
    </source>
</evidence>
<reference evidence="16" key="2">
    <citation type="submission" date="2025-09" db="UniProtKB">
        <authorList>
            <consortium name="Ensembl"/>
        </authorList>
    </citation>
    <scope>IDENTIFICATION</scope>
</reference>
<evidence type="ECO:0000256" key="11">
    <source>
        <dbReference type="ARBA" id="ARBA00023163"/>
    </source>
</evidence>
<dbReference type="Ensembl" id="ENSEBUT00000002720.1">
    <property type="protein sequence ID" value="ENSEBUP00000002367.1"/>
    <property type="gene ID" value="ENSEBUG00000001824.1"/>
</dbReference>
<keyword evidence="6" id="KW-0677">Repeat</keyword>
<feature type="domain" description="C2H2-type" evidence="15">
    <location>
        <begin position="400"/>
        <end position="427"/>
    </location>
</feature>
<dbReference type="GO" id="GO:0000978">
    <property type="term" value="F:RNA polymerase II cis-regulatory region sequence-specific DNA binding"/>
    <property type="evidence" value="ECO:0007669"/>
    <property type="project" value="TreeGrafter"/>
</dbReference>
<evidence type="ECO:0000256" key="13">
    <source>
        <dbReference type="PROSITE-ProRule" id="PRU00042"/>
    </source>
</evidence>
<proteinExistence type="inferred from homology"/>
<keyword evidence="4" id="KW-0963">Cytoplasm</keyword>
<keyword evidence="7 13" id="KW-0863">Zinc-finger</keyword>
<dbReference type="GO" id="GO:0005737">
    <property type="term" value="C:cytoplasm"/>
    <property type="evidence" value="ECO:0007669"/>
    <property type="project" value="UniProtKB-SubCell"/>
</dbReference>
<evidence type="ECO:0000313" key="17">
    <source>
        <dbReference type="Proteomes" id="UP000694388"/>
    </source>
</evidence>
<evidence type="ECO:0000256" key="6">
    <source>
        <dbReference type="ARBA" id="ARBA00022737"/>
    </source>
</evidence>
<dbReference type="Gene3D" id="3.30.160.60">
    <property type="entry name" value="Classic Zinc Finger"/>
    <property type="match status" value="3"/>
</dbReference>
<dbReference type="InterPro" id="IPR013087">
    <property type="entry name" value="Znf_C2H2_type"/>
</dbReference>
<evidence type="ECO:0000256" key="12">
    <source>
        <dbReference type="ARBA" id="ARBA00023242"/>
    </source>
</evidence>